<dbReference type="EMBL" id="QTSX02001592">
    <property type="protein sequence ID" value="KAJ9080180.1"/>
    <property type="molecule type" value="Genomic_DNA"/>
</dbReference>
<name>A0ACC2U057_9FUNG</name>
<evidence type="ECO:0000313" key="2">
    <source>
        <dbReference type="Proteomes" id="UP001165960"/>
    </source>
</evidence>
<dbReference type="Proteomes" id="UP001165960">
    <property type="component" value="Unassembled WGS sequence"/>
</dbReference>
<keyword evidence="2" id="KW-1185">Reference proteome</keyword>
<sequence length="377" mass="41607">MFFKCVYISNTYPNSLMEFEYSSSSSDESPVTRLCDLNPNAMPEQHLQRGSDWVAIFNPEIPNALGIELLGTLDHASIVCCVRFSHDASYLATGCDRTAQIYDTATAQKISTFPHSSEAVYDTMYIRALCFSPDAKYLATGAEDKLIRIWDLATKSIVHIFQGHAADIYSLEFSSDGRSLVSGAADHTVQFWDMTTYRSLFSFKSNLPHTGITTVALSPDGTRVAAGSLDSLVRVWDVRQGHLLGELRGHLAIVYSIAFSTDGNTLFSASLDKTIKQWCLQTLGHATDVQCIQTLRGHKDFVLAVACSPCGKWMASGSKDSSVQFWDPVSGQQKMVLRGHPNSILSVSFSSTRDLFATGSGDCRARVWRYCDPQKID</sequence>
<evidence type="ECO:0000313" key="1">
    <source>
        <dbReference type="EMBL" id="KAJ9080180.1"/>
    </source>
</evidence>
<organism evidence="1 2">
    <name type="scientific">Entomophthora muscae</name>
    <dbReference type="NCBI Taxonomy" id="34485"/>
    <lineage>
        <taxon>Eukaryota</taxon>
        <taxon>Fungi</taxon>
        <taxon>Fungi incertae sedis</taxon>
        <taxon>Zoopagomycota</taxon>
        <taxon>Entomophthoromycotina</taxon>
        <taxon>Entomophthoromycetes</taxon>
        <taxon>Entomophthorales</taxon>
        <taxon>Entomophthoraceae</taxon>
        <taxon>Entomophthora</taxon>
    </lineage>
</organism>
<gene>
    <name evidence="1" type="primary">TUP1_3</name>
    <name evidence="1" type="ORF">DSO57_1027794</name>
</gene>
<comment type="caution">
    <text evidence="1">The sequence shown here is derived from an EMBL/GenBank/DDBJ whole genome shotgun (WGS) entry which is preliminary data.</text>
</comment>
<reference evidence="1" key="1">
    <citation type="submission" date="2022-04" db="EMBL/GenBank/DDBJ databases">
        <title>Genome of the entomopathogenic fungus Entomophthora muscae.</title>
        <authorList>
            <person name="Elya C."/>
            <person name="Lovett B.R."/>
            <person name="Lee E."/>
            <person name="Macias A.M."/>
            <person name="Hajek A.E."/>
            <person name="De Bivort B.L."/>
            <person name="Kasson M.T."/>
            <person name="De Fine Licht H.H."/>
            <person name="Stajich J.E."/>
        </authorList>
    </citation>
    <scope>NUCLEOTIDE SEQUENCE</scope>
    <source>
        <strain evidence="1">Berkeley</strain>
    </source>
</reference>
<proteinExistence type="predicted"/>
<protein>
    <submittedName>
        <fullName evidence="1">Transcription repressor</fullName>
    </submittedName>
</protein>
<accession>A0ACC2U057</accession>